<feature type="domain" description="AB hydrolase-1" evidence="9">
    <location>
        <begin position="45"/>
        <end position="336"/>
    </location>
</feature>
<keyword evidence="11" id="KW-1185">Reference proteome</keyword>
<evidence type="ECO:0000256" key="6">
    <source>
        <dbReference type="ARBA" id="ARBA00022670"/>
    </source>
</evidence>
<comment type="catalytic activity">
    <reaction evidence="1 8">
        <text>Release of N-terminal proline from a peptide.</text>
        <dbReference type="EC" id="3.4.11.5"/>
    </reaction>
</comment>
<protein>
    <recommendedName>
        <fullName evidence="8">Proline iminopeptidase</fullName>
        <ecNumber evidence="8">3.4.11.5</ecNumber>
    </recommendedName>
</protein>
<dbReference type="Pfam" id="PF00561">
    <property type="entry name" value="Abhydrolase_1"/>
    <property type="match status" value="1"/>
</dbReference>
<dbReference type="Proteomes" id="UP000654345">
    <property type="component" value="Unassembled WGS sequence"/>
</dbReference>
<keyword evidence="7 8" id="KW-0378">Hydrolase</keyword>
<evidence type="ECO:0000256" key="7">
    <source>
        <dbReference type="ARBA" id="ARBA00022801"/>
    </source>
</evidence>
<comment type="similarity">
    <text evidence="3 8">Belongs to the peptidase S33 family.</text>
</comment>
<dbReference type="PANTHER" id="PTHR43722:SF1">
    <property type="entry name" value="PROLINE IMINOPEPTIDASE"/>
    <property type="match status" value="1"/>
</dbReference>
<keyword evidence="4 8" id="KW-0031">Aminopeptidase</keyword>
<keyword evidence="5" id="KW-0963">Cytoplasm</keyword>
<reference evidence="10 11" key="1">
    <citation type="journal article" date="2021" name="Int. J. Syst. Evol. Microbiol.">
        <title>Reticulibacter mediterranei gen. nov., sp. nov., within the new family Reticulibacteraceae fam. nov., and Ktedonospora formicarum gen. nov., sp. nov., Ktedonobacter robiniae sp. nov., Dictyobacter formicarum sp. nov. and Dictyobacter arantiisoli sp. nov., belonging to the class Ktedonobacteria.</title>
        <authorList>
            <person name="Yabe S."/>
            <person name="Zheng Y."/>
            <person name="Wang C.M."/>
            <person name="Sakai Y."/>
            <person name="Abe K."/>
            <person name="Yokota A."/>
            <person name="Donadio S."/>
            <person name="Cavaletti L."/>
            <person name="Monciardini P."/>
        </authorList>
    </citation>
    <scope>NUCLEOTIDE SEQUENCE [LARGE SCALE GENOMIC DNA]</scope>
    <source>
        <strain evidence="10 11">SOSP1-30</strain>
    </source>
</reference>
<gene>
    <name evidence="10" type="ORF">KSB_51630</name>
</gene>
<evidence type="ECO:0000256" key="3">
    <source>
        <dbReference type="ARBA" id="ARBA00010088"/>
    </source>
</evidence>
<name>A0ABQ3UVI2_9CHLR</name>
<dbReference type="InterPro" id="IPR000073">
    <property type="entry name" value="AB_hydrolase_1"/>
</dbReference>
<evidence type="ECO:0000256" key="2">
    <source>
        <dbReference type="ARBA" id="ARBA00004496"/>
    </source>
</evidence>
<evidence type="ECO:0000256" key="5">
    <source>
        <dbReference type="ARBA" id="ARBA00022490"/>
    </source>
</evidence>
<comment type="caution">
    <text evidence="10">The sequence shown here is derived from an EMBL/GenBank/DDBJ whole genome shotgun (WGS) entry which is preliminary data.</text>
</comment>
<dbReference type="RefSeq" id="WP_201373151.1">
    <property type="nucleotide sequence ID" value="NZ_BNJG01000002.1"/>
</dbReference>
<dbReference type="PRINTS" id="PR00793">
    <property type="entry name" value="PROAMNOPTASE"/>
</dbReference>
<evidence type="ECO:0000313" key="11">
    <source>
        <dbReference type="Proteomes" id="UP000654345"/>
    </source>
</evidence>
<dbReference type="PANTHER" id="PTHR43722">
    <property type="entry name" value="PROLINE IMINOPEPTIDASE"/>
    <property type="match status" value="1"/>
</dbReference>
<dbReference type="NCBIfam" id="TIGR01249">
    <property type="entry name" value="pro_imino_pep_1"/>
    <property type="match status" value="1"/>
</dbReference>
<sequence length="374" mass="42899">MTDEDWKYPQQPYRKNGWLQVDDNPPLKSPHKIYYEEYGNPDGEPVMFLHGGPGGTCTPNFSRFFDPERYRIILFDQRGCGKSVPNVAKDGAQAGLANNETSYLVDDIAKLRNHLEIKSKMHVFGGSWGSILAQAYAIKYPETVQTLILRGIWQATKQDLDYMYQGNAETYHKGPYNVTVPGSYLFYPEEWKEYVEIIPQNRRKDMIKAYKEIFDMVPRTPEQQETKRKALVAWSKWEEVISNIVPNTKNVGKYGSDEFATSFAQIENHYFTNNMFMENHYLIKNVERIKDIPIHIVHGRFDQVCPMYQADILVDALRNVGTEPASYVRTTAGHSALELENAMVLTNIMDNLPKMDHSKLPGTKVTGADATQSY</sequence>
<evidence type="ECO:0000256" key="8">
    <source>
        <dbReference type="RuleBase" id="RU003421"/>
    </source>
</evidence>
<dbReference type="SUPFAM" id="SSF53474">
    <property type="entry name" value="alpha/beta-Hydrolases"/>
    <property type="match status" value="1"/>
</dbReference>
<evidence type="ECO:0000313" key="10">
    <source>
        <dbReference type="EMBL" id="GHO56688.1"/>
    </source>
</evidence>
<keyword evidence="6 8" id="KW-0645">Protease</keyword>
<dbReference type="PRINTS" id="PR00111">
    <property type="entry name" value="ABHYDROLASE"/>
</dbReference>
<dbReference type="EC" id="3.4.11.5" evidence="8"/>
<organism evidence="10 11">
    <name type="scientific">Ktedonobacter robiniae</name>
    <dbReference type="NCBI Taxonomy" id="2778365"/>
    <lineage>
        <taxon>Bacteria</taxon>
        <taxon>Bacillati</taxon>
        <taxon>Chloroflexota</taxon>
        <taxon>Ktedonobacteria</taxon>
        <taxon>Ktedonobacterales</taxon>
        <taxon>Ktedonobacteraceae</taxon>
        <taxon>Ktedonobacter</taxon>
    </lineage>
</organism>
<evidence type="ECO:0000259" key="9">
    <source>
        <dbReference type="Pfam" id="PF00561"/>
    </source>
</evidence>
<accession>A0ABQ3UVI2</accession>
<dbReference type="Gene3D" id="3.40.50.1820">
    <property type="entry name" value="alpha/beta hydrolase"/>
    <property type="match status" value="1"/>
</dbReference>
<evidence type="ECO:0000256" key="1">
    <source>
        <dbReference type="ARBA" id="ARBA00001585"/>
    </source>
</evidence>
<dbReference type="InterPro" id="IPR002410">
    <property type="entry name" value="Peptidase_S33"/>
</dbReference>
<comment type="subcellular location">
    <subcellularLocation>
        <location evidence="2">Cytoplasm</location>
    </subcellularLocation>
</comment>
<dbReference type="InterPro" id="IPR029058">
    <property type="entry name" value="AB_hydrolase_fold"/>
</dbReference>
<proteinExistence type="inferred from homology"/>
<evidence type="ECO:0000256" key="4">
    <source>
        <dbReference type="ARBA" id="ARBA00022438"/>
    </source>
</evidence>
<dbReference type="EMBL" id="BNJG01000002">
    <property type="protein sequence ID" value="GHO56688.1"/>
    <property type="molecule type" value="Genomic_DNA"/>
</dbReference>
<dbReference type="InterPro" id="IPR005944">
    <property type="entry name" value="Pro_iminopeptidase"/>
</dbReference>